<feature type="compositionally biased region" description="Basic and acidic residues" evidence="1">
    <location>
        <begin position="715"/>
        <end position="737"/>
    </location>
</feature>
<evidence type="ECO:0000256" key="3">
    <source>
        <dbReference type="SAM" id="SignalP"/>
    </source>
</evidence>
<feature type="compositionally biased region" description="Basic and acidic residues" evidence="1">
    <location>
        <begin position="369"/>
        <end position="381"/>
    </location>
</feature>
<feature type="compositionally biased region" description="Basic and acidic residues" evidence="1">
    <location>
        <begin position="225"/>
        <end position="241"/>
    </location>
</feature>
<keyword evidence="2" id="KW-1133">Transmembrane helix</keyword>
<proteinExistence type="predicted"/>
<keyword evidence="2" id="KW-0812">Transmembrane</keyword>
<feature type="compositionally biased region" description="Polar residues" evidence="1">
    <location>
        <begin position="162"/>
        <end position="172"/>
    </location>
</feature>
<feature type="region of interest" description="Disordered" evidence="1">
    <location>
        <begin position="79"/>
        <end position="283"/>
    </location>
</feature>
<reference evidence="4" key="1">
    <citation type="journal article" date="2019" name="G3 (Bethesda)">
        <title>Genome Assemblies of Two Rare Opportunistic Yeast Pathogens: Diutina rugosa (syn. Candida rugosa) and Trichomonascus ciferrii (syn. Candida ciferrii).</title>
        <authorList>
            <person name="Mixao V."/>
            <person name="Saus E."/>
            <person name="Hansen A.P."/>
            <person name="Lass-Florl C."/>
            <person name="Gabaldon T."/>
        </authorList>
    </citation>
    <scope>NUCLEOTIDE SEQUENCE</scope>
    <source>
        <strain evidence="4">CBS 4856</strain>
    </source>
</reference>
<feature type="region of interest" description="Disordered" evidence="1">
    <location>
        <begin position="303"/>
        <end position="595"/>
    </location>
</feature>
<feature type="region of interest" description="Disordered" evidence="1">
    <location>
        <begin position="643"/>
        <end position="770"/>
    </location>
</feature>
<dbReference type="Proteomes" id="UP000761534">
    <property type="component" value="Unassembled WGS sequence"/>
</dbReference>
<feature type="compositionally biased region" description="Acidic residues" evidence="1">
    <location>
        <begin position="88"/>
        <end position="144"/>
    </location>
</feature>
<feature type="compositionally biased region" description="Basic and acidic residues" evidence="1">
    <location>
        <begin position="578"/>
        <end position="587"/>
    </location>
</feature>
<feature type="compositionally biased region" description="Basic and acidic residues" evidence="1">
    <location>
        <begin position="388"/>
        <end position="505"/>
    </location>
</feature>
<feature type="compositionally biased region" description="Polar residues" evidence="1">
    <location>
        <begin position="317"/>
        <end position="326"/>
    </location>
</feature>
<feature type="compositionally biased region" description="Basic residues" evidence="1">
    <location>
        <begin position="556"/>
        <end position="577"/>
    </location>
</feature>
<feature type="compositionally biased region" description="Acidic residues" evidence="1">
    <location>
        <begin position="242"/>
        <end position="254"/>
    </location>
</feature>
<keyword evidence="2" id="KW-0472">Membrane</keyword>
<evidence type="ECO:0000313" key="5">
    <source>
        <dbReference type="Proteomes" id="UP000761534"/>
    </source>
</evidence>
<protein>
    <submittedName>
        <fullName evidence="4">Uncharacterized protein</fullName>
    </submittedName>
</protein>
<feature type="compositionally biased region" description="Polar residues" evidence="1">
    <location>
        <begin position="741"/>
        <end position="750"/>
    </location>
</feature>
<organism evidence="4 5">
    <name type="scientific">Trichomonascus ciferrii</name>
    <dbReference type="NCBI Taxonomy" id="44093"/>
    <lineage>
        <taxon>Eukaryota</taxon>
        <taxon>Fungi</taxon>
        <taxon>Dikarya</taxon>
        <taxon>Ascomycota</taxon>
        <taxon>Saccharomycotina</taxon>
        <taxon>Dipodascomycetes</taxon>
        <taxon>Dipodascales</taxon>
        <taxon>Trichomonascaceae</taxon>
        <taxon>Trichomonascus</taxon>
        <taxon>Trichomonascus ciferrii complex</taxon>
    </lineage>
</organism>
<feature type="compositionally biased region" description="Acidic residues" evidence="1">
    <location>
        <begin position="330"/>
        <end position="368"/>
    </location>
</feature>
<sequence>MDYLPSISPAPFCMMLFFMSILSSIVSSEAVLPTTLFQDLHPHCDYYVPPVDSKITETCGSANTSDYYDLAFRDYLPSLSRNVPQPESDNDQDTEEYGSPIDDENPSYYDDDDDCDDDDDYDDYGHDYDDDDEDDCDNGDDSDDGSQWHILQIPSEKPSVPTPTTAIAQPTGTYDPCDEEEENAPTQTPKLNDTNLVMANALPRIRIPWRRQKSQDEGAPQPPADDGKEDRDGDLDEREREGDEDEQEFPDIIEEPVPGEVDDDSPGEGETPSVDTPASNLTNSTVSYLMSKRVVGFSQRESYNSTGSLKLPRDGKFNTSLSSQITEGKETEDEGADDFVVDPEEGEEDFEDDDIDFYENDDDDDDEFNVDKEAQRQDPYRRSPAGDPYRRRAATREDNNNYRRRPVERNDPYRNRERERELEREHELDRQEKYRRARERENMYREREREKELERERERERQYRDGLERDRDEFYRDRDAYMRDREDENRGRQKESDRIPDDSDLRSPPPDSNDKKNNLKYEDEDFNNEGPFDDDHSHSYVPDDEYDYDDHPDHHQNHRHHGHSHRSHGHRNRHQDHHHLPIPDPHDIPIPFPNPHIPWHGHSDCGDDDSCYDDCRGDHCYQRAPEDCYGDHCNQRVPNDGYGYGRVPEDDDDDSDDFFNRGRNLLRDDEEDQNDRSPPPRRGDRQMKQRTPKDSKNSRSSRPPVDCSECLAYVPDDREREAPPRNRRIRDPQDYVRHPQNRSTSFSNYIQQKNFKNGGDGNGNQSYSEMSGYSYVNRTNAANHSTLPNQQNSQSRKIAIHMNRTESKQMEADSAAHGYAQTNMVMATVVVFVLTCFAYNIIF</sequence>
<feature type="chain" id="PRO_5025039235" evidence="3">
    <location>
        <begin position="29"/>
        <end position="843"/>
    </location>
</feature>
<dbReference type="VEuPathDB" id="FungiDB:TRICI_004737"/>
<feature type="signal peptide" evidence="3">
    <location>
        <begin position="1"/>
        <end position="28"/>
    </location>
</feature>
<comment type="caution">
    <text evidence="4">The sequence shown here is derived from an EMBL/GenBank/DDBJ whole genome shotgun (WGS) entry which is preliminary data.</text>
</comment>
<evidence type="ECO:0000256" key="2">
    <source>
        <dbReference type="SAM" id="Phobius"/>
    </source>
</evidence>
<feature type="compositionally biased region" description="Polar residues" evidence="1">
    <location>
        <begin position="184"/>
        <end position="197"/>
    </location>
</feature>
<dbReference type="AlphaFoldDB" id="A0A642UZS9"/>
<gene>
    <name evidence="4" type="ORF">TRICI_004737</name>
</gene>
<keyword evidence="5" id="KW-1185">Reference proteome</keyword>
<evidence type="ECO:0000256" key="1">
    <source>
        <dbReference type="SAM" id="MobiDB-lite"/>
    </source>
</evidence>
<feature type="compositionally biased region" description="Basic and acidic residues" evidence="1">
    <location>
        <begin position="512"/>
        <end position="521"/>
    </location>
</feature>
<evidence type="ECO:0000313" key="4">
    <source>
        <dbReference type="EMBL" id="KAA8908809.1"/>
    </source>
</evidence>
<feature type="compositionally biased region" description="Basic and acidic residues" evidence="1">
    <location>
        <begin position="681"/>
        <end position="697"/>
    </location>
</feature>
<accession>A0A642UZS9</accession>
<dbReference type="EMBL" id="SWFS01000357">
    <property type="protein sequence ID" value="KAA8908809.1"/>
    <property type="molecule type" value="Genomic_DNA"/>
</dbReference>
<feature type="transmembrane region" description="Helical" evidence="2">
    <location>
        <begin position="824"/>
        <end position="842"/>
    </location>
</feature>
<name>A0A642UZS9_9ASCO</name>
<feature type="compositionally biased region" description="Polar residues" evidence="1">
    <location>
        <begin position="273"/>
        <end position="283"/>
    </location>
</feature>
<keyword evidence="3" id="KW-0732">Signal</keyword>